<evidence type="ECO:0008006" key="3">
    <source>
        <dbReference type="Google" id="ProtNLM"/>
    </source>
</evidence>
<protein>
    <recommendedName>
        <fullName evidence="3">DUF3310 domain-containing protein</fullName>
    </recommendedName>
</protein>
<dbReference type="RefSeq" id="WP_190221404.1">
    <property type="nucleotide sequence ID" value="NZ_BNBS01000001.1"/>
</dbReference>
<dbReference type="Proteomes" id="UP001052739">
    <property type="component" value="Unassembled WGS sequence"/>
</dbReference>
<dbReference type="Pfam" id="PF11753">
    <property type="entry name" value="DUF3310"/>
    <property type="match status" value="1"/>
</dbReference>
<sequence length="119" mass="13336">MPAKMIGTGRTAREGGLSHDGVHDYNGFCDIEPKCWAVNAADQVVPAYDPPPSHYATENGIQPWDVFDAFGLDKNTYLAFAVKYLLRAGKKDIAPYLDDLIKARNYINKAIEMEEKRDE</sequence>
<comment type="caution">
    <text evidence="1">The sequence shown here is derived from an EMBL/GenBank/DDBJ whole genome shotgun (WGS) entry which is preliminary data.</text>
</comment>
<organism evidence="1 2">
    <name type="scientific">Streptomyces hydrogenans</name>
    <dbReference type="NCBI Taxonomy" id="1873719"/>
    <lineage>
        <taxon>Bacteria</taxon>
        <taxon>Bacillati</taxon>
        <taxon>Actinomycetota</taxon>
        <taxon>Actinomycetes</taxon>
        <taxon>Kitasatosporales</taxon>
        <taxon>Streptomycetaceae</taxon>
        <taxon>Streptomyces</taxon>
    </lineage>
</organism>
<name>A0ABQ3PJE8_9ACTN</name>
<accession>A0ABQ3PJE8</accession>
<dbReference type="EMBL" id="BNDW01000068">
    <property type="protein sequence ID" value="GHI25154.1"/>
    <property type="molecule type" value="Genomic_DNA"/>
</dbReference>
<reference evidence="1" key="1">
    <citation type="submission" date="2024-05" db="EMBL/GenBank/DDBJ databases">
        <title>Whole genome shotgun sequence of Streptomyces hydrogenans NBRC 13475.</title>
        <authorList>
            <person name="Komaki H."/>
            <person name="Tamura T."/>
        </authorList>
    </citation>
    <scope>NUCLEOTIDE SEQUENCE</scope>
    <source>
        <strain evidence="1">NBRC 13475</strain>
    </source>
</reference>
<gene>
    <name evidence="1" type="ORF">Shyd_65250</name>
</gene>
<dbReference type="InterPro" id="IPR021739">
    <property type="entry name" value="SaV-like"/>
</dbReference>
<proteinExistence type="predicted"/>
<evidence type="ECO:0000313" key="1">
    <source>
        <dbReference type="EMBL" id="GHI25154.1"/>
    </source>
</evidence>
<evidence type="ECO:0000313" key="2">
    <source>
        <dbReference type="Proteomes" id="UP001052739"/>
    </source>
</evidence>
<keyword evidence="2" id="KW-1185">Reference proteome</keyword>